<keyword evidence="3" id="KW-1185">Reference proteome</keyword>
<comment type="caution">
    <text evidence="2">The sequence shown here is derived from an EMBL/GenBank/DDBJ whole genome shotgun (WGS) entry which is preliminary data.</text>
</comment>
<dbReference type="SUPFAM" id="SSF52980">
    <property type="entry name" value="Restriction endonuclease-like"/>
    <property type="match status" value="1"/>
</dbReference>
<dbReference type="PANTHER" id="PTHR35400:SF3">
    <property type="entry name" value="SLL1072 PROTEIN"/>
    <property type="match status" value="1"/>
</dbReference>
<protein>
    <submittedName>
        <fullName evidence="2">Uma2 family endonuclease</fullName>
    </submittedName>
</protein>
<proteinExistence type="predicted"/>
<dbReference type="GO" id="GO:0004519">
    <property type="term" value="F:endonuclease activity"/>
    <property type="evidence" value="ECO:0007669"/>
    <property type="project" value="UniProtKB-KW"/>
</dbReference>
<dbReference type="Pfam" id="PF05685">
    <property type="entry name" value="Uma2"/>
    <property type="match status" value="1"/>
</dbReference>
<keyword evidence="2" id="KW-0540">Nuclease</keyword>
<dbReference type="CDD" id="cd06260">
    <property type="entry name" value="DUF820-like"/>
    <property type="match status" value="1"/>
</dbReference>
<evidence type="ECO:0000259" key="1">
    <source>
        <dbReference type="Pfam" id="PF05685"/>
    </source>
</evidence>
<keyword evidence="2" id="KW-0378">Hydrolase</keyword>
<gene>
    <name evidence="2" type="ORF">ACE11A_04270</name>
</gene>
<dbReference type="InterPro" id="IPR011335">
    <property type="entry name" value="Restrct_endonuc-II-like"/>
</dbReference>
<organism evidence="2 3">
    <name type="scientific">Streptomyces carpaticus</name>
    <dbReference type="NCBI Taxonomy" id="285558"/>
    <lineage>
        <taxon>Bacteria</taxon>
        <taxon>Bacillati</taxon>
        <taxon>Actinomycetota</taxon>
        <taxon>Actinomycetes</taxon>
        <taxon>Kitasatosporales</taxon>
        <taxon>Streptomycetaceae</taxon>
        <taxon>Streptomyces</taxon>
    </lineage>
</organism>
<dbReference type="RefSeq" id="WP_375061598.1">
    <property type="nucleotide sequence ID" value="NZ_JBHGBT010000002.1"/>
</dbReference>
<name>A0ABV4ZHH2_9ACTN</name>
<accession>A0ABV4ZHH2</accession>
<dbReference type="Gene3D" id="3.90.1570.10">
    <property type="entry name" value="tt1808, chain A"/>
    <property type="match status" value="1"/>
</dbReference>
<dbReference type="InterPro" id="IPR012296">
    <property type="entry name" value="Nuclease_put_TT1808"/>
</dbReference>
<dbReference type="Proteomes" id="UP001577267">
    <property type="component" value="Unassembled WGS sequence"/>
</dbReference>
<reference evidence="2 3" key="1">
    <citation type="submission" date="2024-09" db="EMBL/GenBank/DDBJ databases">
        <title>Draft genome sequence of multifaceted antimicrobials producing Streptomyces sp. strain FH1.</title>
        <authorList>
            <person name="Hassan F."/>
            <person name="Ali H."/>
            <person name="Hassan N."/>
            <person name="Nawaz A."/>
        </authorList>
    </citation>
    <scope>NUCLEOTIDE SEQUENCE [LARGE SCALE GENOMIC DNA]</scope>
    <source>
        <strain evidence="2 3">FH1</strain>
    </source>
</reference>
<sequence>MNAPVAEPPETSLAEALWQAWNSLELPEGYRAEIIEESIEVSPTGRFRHATVANRLRRALEGHLTAPQVVYTDVNVIHDLKVFVPDLVIAPDEDRAEQSPDGLGLEVSCVQLVVEVVSPGQAGTVRDRQRKRSAHARAGIPVYVLIDDYDLHGTVTILTSPSPTEAVYQAELRVPYGREAAVPEGPAKGFVIGADITGPARD</sequence>
<feature type="domain" description="Putative restriction endonuclease" evidence="1">
    <location>
        <begin position="23"/>
        <end position="161"/>
    </location>
</feature>
<evidence type="ECO:0000313" key="3">
    <source>
        <dbReference type="Proteomes" id="UP001577267"/>
    </source>
</evidence>
<dbReference type="InterPro" id="IPR008538">
    <property type="entry name" value="Uma2"/>
</dbReference>
<evidence type="ECO:0000313" key="2">
    <source>
        <dbReference type="EMBL" id="MFB4193575.1"/>
    </source>
</evidence>
<dbReference type="EMBL" id="JBHGBT010000002">
    <property type="protein sequence ID" value="MFB4193575.1"/>
    <property type="molecule type" value="Genomic_DNA"/>
</dbReference>
<dbReference type="PANTHER" id="PTHR35400">
    <property type="entry name" value="SLR1083 PROTEIN"/>
    <property type="match status" value="1"/>
</dbReference>
<keyword evidence="2" id="KW-0255">Endonuclease</keyword>